<evidence type="ECO:0000313" key="3">
    <source>
        <dbReference type="EMBL" id="CAF4211643.1"/>
    </source>
</evidence>
<dbReference type="EMBL" id="CAJNRG010001144">
    <property type="protein sequence ID" value="CAF2028131.1"/>
    <property type="molecule type" value="Genomic_DNA"/>
</dbReference>
<feature type="compositionally biased region" description="Low complexity" evidence="1">
    <location>
        <begin position="14"/>
        <end position="29"/>
    </location>
</feature>
<dbReference type="EMBL" id="CAJOBF010006638">
    <property type="protein sequence ID" value="CAF4211643.1"/>
    <property type="molecule type" value="Genomic_DNA"/>
</dbReference>
<proteinExistence type="predicted"/>
<organism evidence="3 4">
    <name type="scientific">Rotaria magnacalcarata</name>
    <dbReference type="NCBI Taxonomy" id="392030"/>
    <lineage>
        <taxon>Eukaryota</taxon>
        <taxon>Metazoa</taxon>
        <taxon>Spiralia</taxon>
        <taxon>Gnathifera</taxon>
        <taxon>Rotifera</taxon>
        <taxon>Eurotatoria</taxon>
        <taxon>Bdelloidea</taxon>
        <taxon>Philodinida</taxon>
        <taxon>Philodinidae</taxon>
        <taxon>Rotaria</taxon>
    </lineage>
</organism>
<protein>
    <submittedName>
        <fullName evidence="3">Uncharacterized protein</fullName>
    </submittedName>
</protein>
<evidence type="ECO:0000313" key="2">
    <source>
        <dbReference type="EMBL" id="CAF2028131.1"/>
    </source>
</evidence>
<evidence type="ECO:0000313" key="4">
    <source>
        <dbReference type="Proteomes" id="UP000663842"/>
    </source>
</evidence>
<accession>A0A820BUL5</accession>
<dbReference type="AlphaFoldDB" id="A0A820BUL5"/>
<feature type="region of interest" description="Disordered" evidence="1">
    <location>
        <begin position="1"/>
        <end position="29"/>
    </location>
</feature>
<evidence type="ECO:0000256" key="1">
    <source>
        <dbReference type="SAM" id="MobiDB-lite"/>
    </source>
</evidence>
<dbReference type="Proteomes" id="UP000663887">
    <property type="component" value="Unassembled WGS sequence"/>
</dbReference>
<feature type="compositionally biased region" description="Polar residues" evidence="1">
    <location>
        <begin position="1"/>
        <end position="13"/>
    </location>
</feature>
<dbReference type="Proteomes" id="UP000663842">
    <property type="component" value="Unassembled WGS sequence"/>
</dbReference>
<comment type="caution">
    <text evidence="3">The sequence shown here is derived from an EMBL/GenBank/DDBJ whole genome shotgun (WGS) entry which is preliminary data.</text>
</comment>
<reference evidence="3" key="1">
    <citation type="submission" date="2021-02" db="EMBL/GenBank/DDBJ databases">
        <authorList>
            <person name="Nowell W R."/>
        </authorList>
    </citation>
    <scope>NUCLEOTIDE SEQUENCE</scope>
</reference>
<name>A0A820BUL5_9BILA</name>
<sequence length="212" mass="23836">MDKNQSSTTSHVDNTGCSTTTESFTTSNSNCTQFNAKEVPALLKQVTTQPSDIADPASSEVFQSRSGKNVQNFLLVWLNANLDKHSDYFQRALTQLRTIVNTLELFSDPDQCVGHLQTIEEEKVFSIISGAFGENIVPHIHDMPQLDTIFGFYNNIDENPDWPKKWPKVKGIYSSIQPICKSLEDIARECNHKAVPMRFVPNKIIEPTNSTQ</sequence>
<gene>
    <name evidence="3" type="ORF">UXM345_LOCUS28587</name>
    <name evidence="2" type="ORF">XDN619_LOCUS4760</name>
</gene>